<keyword evidence="3" id="KW-1185">Reference proteome</keyword>
<dbReference type="EnsemblPlants" id="Kaladp0674s0068.1.v1.1">
    <property type="protein sequence ID" value="Kaladp0674s0068.1.v1.1.CDS.1"/>
    <property type="gene ID" value="Kaladp0674s0068.v1.1"/>
</dbReference>
<dbReference type="SUPFAM" id="SSF53335">
    <property type="entry name" value="S-adenosyl-L-methionine-dependent methyltransferases"/>
    <property type="match status" value="1"/>
</dbReference>
<dbReference type="PANTHER" id="PTHR43317">
    <property type="entry name" value="THERMOSPERMINE SYNTHASE ACAULIS5"/>
    <property type="match status" value="1"/>
</dbReference>
<evidence type="ECO:0000313" key="3">
    <source>
        <dbReference type="Proteomes" id="UP000594263"/>
    </source>
</evidence>
<protein>
    <recommendedName>
        <fullName evidence="4">S-adenosyl-L-methionine-dependent methyltransferase</fullName>
    </recommendedName>
</protein>
<dbReference type="OMA" id="QGVIHGY"/>
<dbReference type="AlphaFoldDB" id="A0A7N0VEF8"/>
<name>A0A7N0VEF8_KALFE</name>
<evidence type="ECO:0000313" key="2">
    <source>
        <dbReference type="EnsemblPlants" id="Kaladp0674s0068.1.v1.1.CDS.1"/>
    </source>
</evidence>
<dbReference type="Proteomes" id="UP000594263">
    <property type="component" value="Unplaced"/>
</dbReference>
<dbReference type="Gene3D" id="3.40.50.150">
    <property type="entry name" value="Vaccinia Virus protein VP39"/>
    <property type="match status" value="1"/>
</dbReference>
<dbReference type="GO" id="GO:0006596">
    <property type="term" value="P:polyamine biosynthetic process"/>
    <property type="evidence" value="ECO:0007669"/>
    <property type="project" value="UniProtKB-KW"/>
</dbReference>
<evidence type="ECO:0008006" key="4">
    <source>
        <dbReference type="Google" id="ProtNLM"/>
    </source>
</evidence>
<dbReference type="InterPro" id="IPR029063">
    <property type="entry name" value="SAM-dependent_MTases_sf"/>
</dbReference>
<evidence type="ECO:0000256" key="1">
    <source>
        <dbReference type="ARBA" id="ARBA00023115"/>
    </source>
</evidence>
<keyword evidence="1" id="KW-0620">Polyamine biosynthesis</keyword>
<dbReference type="GO" id="GO:0010487">
    <property type="term" value="F:thermospermine synthase activity"/>
    <property type="evidence" value="ECO:0007669"/>
    <property type="project" value="TreeGrafter"/>
</dbReference>
<proteinExistence type="predicted"/>
<organism evidence="2 3">
    <name type="scientific">Kalanchoe fedtschenkoi</name>
    <name type="common">Lavender scallops</name>
    <name type="synonym">South American air plant</name>
    <dbReference type="NCBI Taxonomy" id="63787"/>
    <lineage>
        <taxon>Eukaryota</taxon>
        <taxon>Viridiplantae</taxon>
        <taxon>Streptophyta</taxon>
        <taxon>Embryophyta</taxon>
        <taxon>Tracheophyta</taxon>
        <taxon>Spermatophyta</taxon>
        <taxon>Magnoliopsida</taxon>
        <taxon>eudicotyledons</taxon>
        <taxon>Gunneridae</taxon>
        <taxon>Pentapetalae</taxon>
        <taxon>Saxifragales</taxon>
        <taxon>Crassulaceae</taxon>
        <taxon>Kalanchoe</taxon>
    </lineage>
</organism>
<accession>A0A7N0VEF8</accession>
<reference evidence="2" key="1">
    <citation type="submission" date="2021-01" db="UniProtKB">
        <authorList>
            <consortium name="EnsemblPlants"/>
        </authorList>
    </citation>
    <scope>IDENTIFICATION</scope>
</reference>
<dbReference type="Gramene" id="Kaladp0674s0068.1.v1.1">
    <property type="protein sequence ID" value="Kaladp0674s0068.1.v1.1.CDS.1"/>
    <property type="gene ID" value="Kaladp0674s0068.v1.1"/>
</dbReference>
<sequence>MNASTLTSSLVRPQIRPPLADPVRISSCIRHPFHRNLTCSLKTRQSLKIDFSPTAKYQKANVSDHQPRTQEDGIPFKDVKMLAKFKSRFNYIRVLEVSRRADHPFAGARLLLLDDPGNIHSINFNHKLLTDTYFDVFATLPPILPPGPVGILGFGAGSSAKLLLELYPELVVHGWEIDPSVISVGREYFDLGKIEKEHKDRIFVHIGDAFRASVKDGFAGILVDLFSKGSVVPELQDATVWARLKCQLREGGRIMVNVRVEVMEETLEAVRVAFGDEVHVLRLGNKKDDSSVAVTGPLPELAAWNKALPRSLRHYVDMWAPYTT</sequence>
<dbReference type="PANTHER" id="PTHR43317:SF1">
    <property type="entry name" value="THERMOSPERMINE SYNTHASE ACAULIS5"/>
    <property type="match status" value="1"/>
</dbReference>